<dbReference type="InterPro" id="IPR025324">
    <property type="entry name" value="DUF4230"/>
</dbReference>
<proteinExistence type="predicted"/>
<evidence type="ECO:0000313" key="1">
    <source>
        <dbReference type="EMBL" id="SDZ87469.1"/>
    </source>
</evidence>
<accession>A0A1H3WK26</accession>
<sequence>MRNLLFGVVITLLILMTFKYCGDQKEDKIILKEHSALIQEQLKNVGKLVVTEGHYSQVFNYNKSEALFGNLINVEKKALVIVNAEVSVAYDLSKIEYKIDSENKILHILSIPKEEIKISPDFEYYDVQADFLSPFVAKDYNAIKDNVNRALLKKFENSDLKSNAKNRLISELSKFYILTHSLGWTLQYNETIIESPDTFEATLNTMKL</sequence>
<organism evidence="1 2">
    <name type="scientific">Bizionia paragorgiae</name>
    <dbReference type="NCBI Taxonomy" id="283786"/>
    <lineage>
        <taxon>Bacteria</taxon>
        <taxon>Pseudomonadati</taxon>
        <taxon>Bacteroidota</taxon>
        <taxon>Flavobacteriia</taxon>
        <taxon>Flavobacteriales</taxon>
        <taxon>Flavobacteriaceae</taxon>
        <taxon>Bizionia</taxon>
    </lineage>
</organism>
<reference evidence="1 2" key="1">
    <citation type="submission" date="2016-10" db="EMBL/GenBank/DDBJ databases">
        <authorList>
            <person name="de Groot N.N."/>
        </authorList>
    </citation>
    <scope>NUCLEOTIDE SEQUENCE [LARGE SCALE GENOMIC DNA]</scope>
    <source>
        <strain evidence="1 2">DSM 23842</strain>
    </source>
</reference>
<protein>
    <recommendedName>
        <fullName evidence="3">DUF4230 domain-containing protein</fullName>
    </recommendedName>
</protein>
<gene>
    <name evidence="1" type="ORF">SAMN04487990_103140</name>
</gene>
<dbReference type="AlphaFoldDB" id="A0A1H3WK26"/>
<name>A0A1H3WK26_BIZPA</name>
<evidence type="ECO:0000313" key="2">
    <source>
        <dbReference type="Proteomes" id="UP000198846"/>
    </source>
</evidence>
<dbReference type="STRING" id="283786.SAMN04487990_103140"/>
<dbReference type="RefSeq" id="WP_092132297.1">
    <property type="nucleotide sequence ID" value="NZ_FNQK01000003.1"/>
</dbReference>
<keyword evidence="2" id="KW-1185">Reference proteome</keyword>
<dbReference type="OrthoDB" id="5700441at2"/>
<dbReference type="Pfam" id="PF14014">
    <property type="entry name" value="DUF4230"/>
    <property type="match status" value="1"/>
</dbReference>
<evidence type="ECO:0008006" key="3">
    <source>
        <dbReference type="Google" id="ProtNLM"/>
    </source>
</evidence>
<dbReference type="EMBL" id="FNQK01000003">
    <property type="protein sequence ID" value="SDZ87469.1"/>
    <property type="molecule type" value="Genomic_DNA"/>
</dbReference>
<dbReference type="Proteomes" id="UP000198846">
    <property type="component" value="Unassembled WGS sequence"/>
</dbReference>